<keyword evidence="3 5" id="KW-0418">Kinase</keyword>
<dbReference type="InterPro" id="IPR027417">
    <property type="entry name" value="P-loop_NTPase"/>
</dbReference>
<evidence type="ECO:0000256" key="3">
    <source>
        <dbReference type="ARBA" id="ARBA00022777"/>
    </source>
</evidence>
<dbReference type="GO" id="GO:0005829">
    <property type="term" value="C:cytosol"/>
    <property type="evidence" value="ECO:0007669"/>
    <property type="project" value="TreeGrafter"/>
</dbReference>
<name>A0A450Y6B9_9GAMM</name>
<dbReference type="Pfam" id="PF01078">
    <property type="entry name" value="Mg_chelatase"/>
    <property type="match status" value="1"/>
</dbReference>
<evidence type="ECO:0000313" key="5">
    <source>
        <dbReference type="EMBL" id="VFK37048.1"/>
    </source>
</evidence>
<organism evidence="5">
    <name type="scientific">Candidatus Kentrum sp. SD</name>
    <dbReference type="NCBI Taxonomy" id="2126332"/>
    <lineage>
        <taxon>Bacteria</taxon>
        <taxon>Pseudomonadati</taxon>
        <taxon>Pseudomonadota</taxon>
        <taxon>Gammaproteobacteria</taxon>
        <taxon>Candidatus Kentrum</taxon>
    </lineage>
</organism>
<dbReference type="SUPFAM" id="SSF52540">
    <property type="entry name" value="P-loop containing nucleoside triphosphate hydrolases"/>
    <property type="match status" value="1"/>
</dbReference>
<dbReference type="InterPro" id="IPR008145">
    <property type="entry name" value="GK/Ca_channel_bsu"/>
</dbReference>
<evidence type="ECO:0000313" key="6">
    <source>
        <dbReference type="EMBL" id="VFK43122.1"/>
    </source>
</evidence>
<protein>
    <submittedName>
        <fullName evidence="5">Guanylate kinase</fullName>
    </submittedName>
</protein>
<sequence>MYRKNKILENQRDYRNLPSCRTWREALICSEFGVSPRYSLALTGPSGVGKTTISQRLVMSVPDYIEKPPIITTRIPSIHDGDEYRHVTTKEFLELKASGELAAETELPPKAERRWYGYRVDDLDAIWRKGKVPVLITEMHFLRGFMSRYGRGAVLSCGLLPPGGSRRAMLSVLLERLRRRDRDSEESIRGRMENAERDLTFFREYPDLFDCLLVNNDADSIMSILEEYVIRMVSGDF</sequence>
<evidence type="ECO:0000256" key="1">
    <source>
        <dbReference type="ARBA" id="ARBA00005790"/>
    </source>
</evidence>
<dbReference type="EMBL" id="CAADFU010000022">
    <property type="protein sequence ID" value="VFK43122.1"/>
    <property type="molecule type" value="Genomic_DNA"/>
</dbReference>
<dbReference type="PROSITE" id="PS50052">
    <property type="entry name" value="GUANYLATE_KINASE_2"/>
    <property type="match status" value="1"/>
</dbReference>
<accession>A0A450Y6B9</accession>
<dbReference type="GO" id="GO:0005524">
    <property type="term" value="F:ATP binding"/>
    <property type="evidence" value="ECO:0007669"/>
    <property type="project" value="InterPro"/>
</dbReference>
<dbReference type="AlphaFoldDB" id="A0A450Y6B9"/>
<comment type="similarity">
    <text evidence="1">Belongs to the guanylate kinase family.</text>
</comment>
<dbReference type="InterPro" id="IPR008144">
    <property type="entry name" value="Guanylate_kin-like_dom"/>
</dbReference>
<evidence type="ECO:0000259" key="4">
    <source>
        <dbReference type="PROSITE" id="PS50052"/>
    </source>
</evidence>
<reference evidence="5" key="1">
    <citation type="submission" date="2019-02" db="EMBL/GenBank/DDBJ databases">
        <authorList>
            <person name="Gruber-Vodicka R. H."/>
            <person name="Seah K. B. B."/>
        </authorList>
    </citation>
    <scope>NUCLEOTIDE SEQUENCE</scope>
    <source>
        <strain evidence="6">BECK_S1320</strain>
        <strain evidence="5">BECK_S1321</strain>
    </source>
</reference>
<gene>
    <name evidence="6" type="ORF">BECKSD772E_GA0070983_102227</name>
    <name evidence="5" type="ORF">BECKSD772F_GA0070984_100927</name>
</gene>
<evidence type="ECO:0000256" key="2">
    <source>
        <dbReference type="ARBA" id="ARBA00022679"/>
    </source>
</evidence>
<dbReference type="Gene3D" id="3.40.50.300">
    <property type="entry name" value="P-loop containing nucleotide triphosphate hydrolases"/>
    <property type="match status" value="1"/>
</dbReference>
<dbReference type="EMBL" id="CAADFR010000009">
    <property type="protein sequence ID" value="VFK37048.1"/>
    <property type="molecule type" value="Genomic_DNA"/>
</dbReference>
<dbReference type="SMART" id="SM00072">
    <property type="entry name" value="GuKc"/>
    <property type="match status" value="1"/>
</dbReference>
<dbReference type="InterPro" id="IPR000523">
    <property type="entry name" value="Mg_chelatse_chII-like_cat_dom"/>
</dbReference>
<dbReference type="PANTHER" id="PTHR23117">
    <property type="entry name" value="GUANYLATE KINASE-RELATED"/>
    <property type="match status" value="1"/>
</dbReference>
<dbReference type="GO" id="GO:0004385">
    <property type="term" value="F:GMP kinase activity"/>
    <property type="evidence" value="ECO:0007669"/>
    <property type="project" value="TreeGrafter"/>
</dbReference>
<keyword evidence="2" id="KW-0808">Transferase</keyword>
<feature type="domain" description="Guanylate kinase-like" evidence="4">
    <location>
        <begin position="37"/>
        <end position="230"/>
    </location>
</feature>
<proteinExistence type="inferred from homology"/>
<dbReference type="PANTHER" id="PTHR23117:SF13">
    <property type="entry name" value="GUANYLATE KINASE"/>
    <property type="match status" value="1"/>
</dbReference>